<dbReference type="EMBL" id="CAVMJV010000062">
    <property type="protein sequence ID" value="CAK5086847.1"/>
    <property type="molecule type" value="Genomic_DNA"/>
</dbReference>
<organism evidence="1 2">
    <name type="scientific">Meloidogyne enterolobii</name>
    <name type="common">Root-knot nematode worm</name>
    <name type="synonym">Meloidogyne mayaguensis</name>
    <dbReference type="NCBI Taxonomy" id="390850"/>
    <lineage>
        <taxon>Eukaryota</taxon>
        <taxon>Metazoa</taxon>
        <taxon>Ecdysozoa</taxon>
        <taxon>Nematoda</taxon>
        <taxon>Chromadorea</taxon>
        <taxon>Rhabditida</taxon>
        <taxon>Tylenchina</taxon>
        <taxon>Tylenchomorpha</taxon>
        <taxon>Tylenchoidea</taxon>
        <taxon>Meloidogynidae</taxon>
        <taxon>Meloidogyninae</taxon>
        <taxon>Meloidogyne</taxon>
    </lineage>
</organism>
<comment type="caution">
    <text evidence="1">The sequence shown here is derived from an EMBL/GenBank/DDBJ whole genome shotgun (WGS) entry which is preliminary data.</text>
</comment>
<name>A0ACB1A5Y2_MELEN</name>
<gene>
    <name evidence="1" type="ORF">MENTE1834_LOCUS34364</name>
</gene>
<keyword evidence="2" id="KW-1185">Reference proteome</keyword>
<evidence type="ECO:0000313" key="1">
    <source>
        <dbReference type="EMBL" id="CAK5086847.1"/>
    </source>
</evidence>
<reference evidence="1" key="1">
    <citation type="submission" date="2023-11" db="EMBL/GenBank/DDBJ databases">
        <authorList>
            <person name="Poullet M."/>
        </authorList>
    </citation>
    <scope>NUCLEOTIDE SEQUENCE</scope>
    <source>
        <strain evidence="1">E1834</strain>
    </source>
</reference>
<dbReference type="Proteomes" id="UP001497535">
    <property type="component" value="Unassembled WGS sequence"/>
</dbReference>
<evidence type="ECO:0000313" key="2">
    <source>
        <dbReference type="Proteomes" id="UP001497535"/>
    </source>
</evidence>
<protein>
    <submittedName>
        <fullName evidence="1">Uncharacterized protein</fullName>
    </submittedName>
</protein>
<proteinExistence type="predicted"/>
<accession>A0ACB1A5Y2</accession>
<sequence>MGGGKGDEFVDETSLCKIPPSKTSQQQQRKTRRRKKELFRENILLLFTIFSVFAGFGIGFGLRHLHLTQREIDLIGFPGEIFMNILKAMILPLIAASLVSGLSQLEAKQSGWIGLFALIYYSVTMILAVVTGICLVLLIHPGDPSIKREYGSKLDNTTADISALDKLTDVLRNMFPDNIVRATFQQIETEYVDKNVSNPKLGTFTVVTSSVHKYIDGMNSLGLIVFFIALGLAMGQLGDEAKPLADLFVSLDKVIIALVSIVMWYSPIGISSLIAAKILEITDLAKTAKMLGLYMLTVITGLLIHLFITLPTLLFIGTRRNPYKFMQGLTQAGLTALGTSSSAASLPVTFKCLEEIIGVSPRYTKFVLPVGAMVNMDGTALYEAVASVFIAQMNGLEMDAGTVVTIALVFSDYFSSLSILSKKFFFLSSLTATLASVGAATIPSAGLVTMLIVLTAVGLPASDVTLIIAVDWLLDRFRTSVNVIGDGIGCGFVEAMVEKRFRNSKVITPTDCWAIGGENSKNNKEDKLNNVFTKVELWPSTRENGGN</sequence>